<sequence length="191" mass="21186">MLMRFVGDVAYTQHKSRGWISQGIVSYGRGHGTRETCVLHTARLPCGTKSTESDAHRTLLHQLVLYKVSVDSVQDDWRQKFADVSVAYHYFEWAMGMSEGKCDILDMENVGANGLDLAEFSFLIPYTPFATSVLSHASHPSCKPFKFPLSQAILTLMQAHADQRACFNFKMDPNNPQKGVGLVAGALSLKS</sequence>
<dbReference type="AlphaFoldDB" id="A0AAN9N2W8"/>
<accession>A0AAN9N2W8</accession>
<gene>
    <name evidence="1" type="ORF">VNO77_04368</name>
</gene>
<protein>
    <submittedName>
        <fullName evidence="1">Uncharacterized protein</fullName>
    </submittedName>
</protein>
<evidence type="ECO:0000313" key="2">
    <source>
        <dbReference type="Proteomes" id="UP001367508"/>
    </source>
</evidence>
<dbReference type="Proteomes" id="UP001367508">
    <property type="component" value="Unassembled WGS sequence"/>
</dbReference>
<comment type="caution">
    <text evidence="1">The sequence shown here is derived from an EMBL/GenBank/DDBJ whole genome shotgun (WGS) entry which is preliminary data.</text>
</comment>
<evidence type="ECO:0000313" key="1">
    <source>
        <dbReference type="EMBL" id="KAK7362258.1"/>
    </source>
</evidence>
<dbReference type="EMBL" id="JAYMYQ010000001">
    <property type="protein sequence ID" value="KAK7362258.1"/>
    <property type="molecule type" value="Genomic_DNA"/>
</dbReference>
<keyword evidence="2" id="KW-1185">Reference proteome</keyword>
<reference evidence="1 2" key="1">
    <citation type="submission" date="2024-01" db="EMBL/GenBank/DDBJ databases">
        <title>The genomes of 5 underutilized Papilionoideae crops provide insights into root nodulation and disease resistanc.</title>
        <authorList>
            <person name="Jiang F."/>
        </authorList>
    </citation>
    <scope>NUCLEOTIDE SEQUENCE [LARGE SCALE GENOMIC DNA]</scope>
    <source>
        <strain evidence="1">LVBAO_FW01</strain>
        <tissue evidence="1">Leaves</tissue>
    </source>
</reference>
<organism evidence="1 2">
    <name type="scientific">Canavalia gladiata</name>
    <name type="common">Sword bean</name>
    <name type="synonym">Dolichos gladiatus</name>
    <dbReference type="NCBI Taxonomy" id="3824"/>
    <lineage>
        <taxon>Eukaryota</taxon>
        <taxon>Viridiplantae</taxon>
        <taxon>Streptophyta</taxon>
        <taxon>Embryophyta</taxon>
        <taxon>Tracheophyta</taxon>
        <taxon>Spermatophyta</taxon>
        <taxon>Magnoliopsida</taxon>
        <taxon>eudicotyledons</taxon>
        <taxon>Gunneridae</taxon>
        <taxon>Pentapetalae</taxon>
        <taxon>rosids</taxon>
        <taxon>fabids</taxon>
        <taxon>Fabales</taxon>
        <taxon>Fabaceae</taxon>
        <taxon>Papilionoideae</taxon>
        <taxon>50 kb inversion clade</taxon>
        <taxon>NPAAA clade</taxon>
        <taxon>indigoferoid/millettioid clade</taxon>
        <taxon>Phaseoleae</taxon>
        <taxon>Canavalia</taxon>
    </lineage>
</organism>
<name>A0AAN9N2W8_CANGL</name>
<proteinExistence type="predicted"/>